<reference evidence="5 7" key="1">
    <citation type="submission" date="2015-03" db="EMBL/GenBank/DDBJ databases">
        <authorList>
            <person name="Murphy D."/>
        </authorList>
    </citation>
    <scope>NUCLEOTIDE SEQUENCE [LARGE SCALE GENOMIC DNA]</scope>
    <source>
        <strain evidence="5 7">IP06005</strain>
    </source>
</reference>
<keyword evidence="1 2" id="KW-0732">Signal</keyword>
<dbReference type="InterPro" id="IPR025543">
    <property type="entry name" value="Dodecin-like"/>
</dbReference>
<dbReference type="Gene3D" id="3.30.1660.10">
    <property type="entry name" value="Flavin-binding protein dodecin"/>
    <property type="match status" value="1"/>
</dbReference>
<evidence type="ECO:0000313" key="5">
    <source>
        <dbReference type="EMBL" id="CNK49707.1"/>
    </source>
</evidence>
<feature type="domain" description="YdgH/BhsA/McbA-like" evidence="3">
    <location>
        <begin position="31"/>
        <end position="89"/>
    </location>
</feature>
<dbReference type="InterPro" id="IPR010854">
    <property type="entry name" value="YdgH/BhsA/McbA-like_dom"/>
</dbReference>
<feature type="chain" id="PRO_5006697216" evidence="2">
    <location>
        <begin position="20"/>
        <end position="89"/>
    </location>
</feature>
<dbReference type="EMBL" id="CQEJ01000001">
    <property type="protein sequence ID" value="CNK49707.1"/>
    <property type="molecule type" value="Genomic_DNA"/>
</dbReference>
<keyword evidence="6" id="KW-1185">Reference proteome</keyword>
<evidence type="ECO:0000256" key="1">
    <source>
        <dbReference type="ARBA" id="ARBA00022729"/>
    </source>
</evidence>
<evidence type="ECO:0000313" key="7">
    <source>
        <dbReference type="Proteomes" id="UP000041595"/>
    </source>
</evidence>
<dbReference type="Proteomes" id="UP000038647">
    <property type="component" value="Unassembled WGS sequence"/>
</dbReference>
<dbReference type="RefSeq" id="WP_042840019.1">
    <property type="nucleotide sequence ID" value="NZ_CABHPY010000170.1"/>
</dbReference>
<dbReference type="OrthoDB" id="6428780at2"/>
<feature type="signal peptide" evidence="2">
    <location>
        <begin position="1"/>
        <end position="19"/>
    </location>
</feature>
<reference evidence="4 6" key="2">
    <citation type="submission" date="2015-03" db="EMBL/GenBank/DDBJ databases">
        <authorList>
            <consortium name="Pathogen Informatics"/>
            <person name="Murphy D."/>
        </authorList>
    </citation>
    <scope>NUCLEOTIDE SEQUENCE [LARGE SCALE GENOMIC DNA]</scope>
    <source>
        <strain evidence="4 6">IP08791</strain>
    </source>
</reference>
<dbReference type="Proteomes" id="UP000041595">
    <property type="component" value="Unassembled WGS sequence"/>
</dbReference>
<dbReference type="SUPFAM" id="SSF159871">
    <property type="entry name" value="YdgH-like"/>
    <property type="match status" value="1"/>
</dbReference>
<evidence type="ECO:0000313" key="4">
    <source>
        <dbReference type="EMBL" id="CNK41658.1"/>
    </source>
</evidence>
<dbReference type="EMBL" id="CQEH01000001">
    <property type="protein sequence ID" value="CNK41658.1"/>
    <property type="molecule type" value="Genomic_DNA"/>
</dbReference>
<gene>
    <name evidence="5" type="ORF">ERS137965_00266</name>
    <name evidence="4" type="ORF">ERS137966_00143</name>
</gene>
<accession>A0A0T9SYP5</accession>
<evidence type="ECO:0000259" key="3">
    <source>
        <dbReference type="Pfam" id="PF07338"/>
    </source>
</evidence>
<dbReference type="InterPro" id="IPR036275">
    <property type="entry name" value="YdgH-like_sf"/>
</dbReference>
<protein>
    <submittedName>
        <fullName evidence="4 5">Biofilm stress and motility protein A</fullName>
    </submittedName>
</protein>
<proteinExistence type="predicted"/>
<evidence type="ECO:0000313" key="6">
    <source>
        <dbReference type="Proteomes" id="UP000038647"/>
    </source>
</evidence>
<sequence length="89" mass="9850">MKKYIFPLLFMVYANYSFSAVEISKVQIHSLHKMGHISVHGDTTILSPEAAKSVLNKKADKLGAKYYYIVAMGTAGDSSVYNADAIIYN</sequence>
<evidence type="ECO:0000256" key="2">
    <source>
        <dbReference type="SAM" id="SignalP"/>
    </source>
</evidence>
<organism evidence="5 7">
    <name type="scientific">Yersinia aldovae</name>
    <dbReference type="NCBI Taxonomy" id="29483"/>
    <lineage>
        <taxon>Bacteria</taxon>
        <taxon>Pseudomonadati</taxon>
        <taxon>Pseudomonadota</taxon>
        <taxon>Gammaproteobacteria</taxon>
        <taxon>Enterobacterales</taxon>
        <taxon>Yersiniaceae</taxon>
        <taxon>Yersinia</taxon>
    </lineage>
</organism>
<dbReference type="AlphaFoldDB" id="A0A0T9SYP5"/>
<dbReference type="Pfam" id="PF07338">
    <property type="entry name" value="YdgH_BhsA-like"/>
    <property type="match status" value="1"/>
</dbReference>
<name>A0A0T9SYP5_YERAL</name>